<feature type="compositionally biased region" description="Polar residues" evidence="1">
    <location>
        <begin position="127"/>
        <end position="152"/>
    </location>
</feature>
<protein>
    <submittedName>
        <fullName evidence="2">Uncharacterized protein</fullName>
    </submittedName>
</protein>
<feature type="compositionally biased region" description="Low complexity" evidence="1">
    <location>
        <begin position="116"/>
        <end position="126"/>
    </location>
</feature>
<keyword evidence="3" id="KW-1185">Reference proteome</keyword>
<dbReference type="AlphaFoldDB" id="A0AAN6RXJ6"/>
<evidence type="ECO:0000313" key="3">
    <source>
        <dbReference type="Proteomes" id="UP001303889"/>
    </source>
</evidence>
<accession>A0AAN6RXJ6</accession>
<name>A0AAN6RXJ6_9PEZI</name>
<reference evidence="2" key="2">
    <citation type="submission" date="2023-05" db="EMBL/GenBank/DDBJ databases">
        <authorList>
            <consortium name="Lawrence Berkeley National Laboratory"/>
            <person name="Steindorff A."/>
            <person name="Hensen N."/>
            <person name="Bonometti L."/>
            <person name="Westerberg I."/>
            <person name="Brannstrom I.O."/>
            <person name="Guillou S."/>
            <person name="Cros-Aarteil S."/>
            <person name="Calhoun S."/>
            <person name="Haridas S."/>
            <person name="Kuo A."/>
            <person name="Mondo S."/>
            <person name="Pangilinan J."/>
            <person name="Riley R."/>
            <person name="Labutti K."/>
            <person name="Andreopoulos B."/>
            <person name="Lipzen A."/>
            <person name="Chen C."/>
            <person name="Yanf M."/>
            <person name="Daum C."/>
            <person name="Ng V."/>
            <person name="Clum A."/>
            <person name="Ohm R."/>
            <person name="Martin F."/>
            <person name="Silar P."/>
            <person name="Natvig D."/>
            <person name="Lalanne C."/>
            <person name="Gautier V."/>
            <person name="Ament-Velasquez S.L."/>
            <person name="Kruys A."/>
            <person name="Hutchinson M.I."/>
            <person name="Powell A.J."/>
            <person name="Barry K."/>
            <person name="Miller A.N."/>
            <person name="Grigoriev I.V."/>
            <person name="Debuchy R."/>
            <person name="Gladieux P."/>
            <person name="Thoren M.H."/>
            <person name="Johannesson H."/>
        </authorList>
    </citation>
    <scope>NUCLEOTIDE SEQUENCE</scope>
    <source>
        <strain evidence="2">CBS 103.79</strain>
    </source>
</reference>
<evidence type="ECO:0000256" key="1">
    <source>
        <dbReference type="SAM" id="MobiDB-lite"/>
    </source>
</evidence>
<comment type="caution">
    <text evidence="2">The sequence shown here is derived from an EMBL/GenBank/DDBJ whole genome shotgun (WGS) entry which is preliminary data.</text>
</comment>
<reference evidence="2" key="1">
    <citation type="journal article" date="2023" name="Mol. Phylogenet. Evol.">
        <title>Genome-scale phylogeny and comparative genomics of the fungal order Sordariales.</title>
        <authorList>
            <person name="Hensen N."/>
            <person name="Bonometti L."/>
            <person name="Westerberg I."/>
            <person name="Brannstrom I.O."/>
            <person name="Guillou S."/>
            <person name="Cros-Aarteil S."/>
            <person name="Calhoun S."/>
            <person name="Haridas S."/>
            <person name="Kuo A."/>
            <person name="Mondo S."/>
            <person name="Pangilinan J."/>
            <person name="Riley R."/>
            <person name="LaButti K."/>
            <person name="Andreopoulos B."/>
            <person name="Lipzen A."/>
            <person name="Chen C."/>
            <person name="Yan M."/>
            <person name="Daum C."/>
            <person name="Ng V."/>
            <person name="Clum A."/>
            <person name="Steindorff A."/>
            <person name="Ohm R.A."/>
            <person name="Martin F."/>
            <person name="Silar P."/>
            <person name="Natvig D.O."/>
            <person name="Lalanne C."/>
            <person name="Gautier V."/>
            <person name="Ament-Velasquez S.L."/>
            <person name="Kruys A."/>
            <person name="Hutchinson M.I."/>
            <person name="Powell A.J."/>
            <person name="Barry K."/>
            <person name="Miller A.N."/>
            <person name="Grigoriev I.V."/>
            <person name="Debuchy R."/>
            <person name="Gladieux P."/>
            <person name="Hiltunen Thoren M."/>
            <person name="Johannesson H."/>
        </authorList>
    </citation>
    <scope>NUCLEOTIDE SEQUENCE</scope>
    <source>
        <strain evidence="2">CBS 103.79</strain>
    </source>
</reference>
<evidence type="ECO:0000313" key="2">
    <source>
        <dbReference type="EMBL" id="KAK3906138.1"/>
    </source>
</evidence>
<dbReference type="Proteomes" id="UP001303889">
    <property type="component" value="Unassembled WGS sequence"/>
</dbReference>
<sequence length="254" mass="27598">MGWAQHQERQYQEVVEASSQLRVAAREAEQAFEHAEEEFYRVTAARSRLYQVIQSMHAWHPVPMYQPPWPMWHGGWSGYVPYGAPGGYARYAPPAFAAPAPAAGPESLYGSPSVSAATEDAAPAAAPQNQRLSPTQQASRALQNAQFLQPAQQHRGLSIPQPSAHPTWGPVTPLLSRWEEGIMTGVEPAFQAAESSGERLGFDHAHAGRVVTEEASEDGVTEMEARYNAAPQCLAHSLSAGQPHIGQKTLALRS</sequence>
<organism evidence="2 3">
    <name type="scientific">Staphylotrichum tortipilum</name>
    <dbReference type="NCBI Taxonomy" id="2831512"/>
    <lineage>
        <taxon>Eukaryota</taxon>
        <taxon>Fungi</taxon>
        <taxon>Dikarya</taxon>
        <taxon>Ascomycota</taxon>
        <taxon>Pezizomycotina</taxon>
        <taxon>Sordariomycetes</taxon>
        <taxon>Sordariomycetidae</taxon>
        <taxon>Sordariales</taxon>
        <taxon>Chaetomiaceae</taxon>
        <taxon>Staphylotrichum</taxon>
    </lineage>
</organism>
<dbReference type="EMBL" id="MU855335">
    <property type="protein sequence ID" value="KAK3906138.1"/>
    <property type="molecule type" value="Genomic_DNA"/>
</dbReference>
<gene>
    <name evidence="2" type="ORF">C8A05DRAFT_30001</name>
</gene>
<feature type="region of interest" description="Disordered" evidence="1">
    <location>
        <begin position="102"/>
        <end position="172"/>
    </location>
</feature>
<proteinExistence type="predicted"/>